<dbReference type="GO" id="GO:0005840">
    <property type="term" value="C:ribosome"/>
    <property type="evidence" value="ECO:0007669"/>
    <property type="project" value="UniProtKB-KW"/>
</dbReference>
<name>A0A0A2WIY9_BEABA</name>
<protein>
    <recommendedName>
        <fullName evidence="6">Large ribosomal subunit protein bL20c</fullName>
    </recommendedName>
</protein>
<sequence length="119" mass="13545">MPKIKTVRGAAKRFKKTASGGFKRYYGARSRVYRVAFQAVIKAGQYAYRDRRQRKRQFRQLWIARINAAARQNGISYSKFINGLKKASVEIDRKILADIAVFDKVAFTALVEKAKAALA</sequence>
<dbReference type="FunFam" id="1.10.1900.20:FF:000001">
    <property type="entry name" value="50S ribosomal protein L20"/>
    <property type="match status" value="1"/>
</dbReference>
<dbReference type="Gene3D" id="4.10.410.60">
    <property type="match status" value="1"/>
</dbReference>
<dbReference type="InterPro" id="IPR049946">
    <property type="entry name" value="RIBOSOMAL_L20_CS"/>
</dbReference>
<dbReference type="HAMAP" id="MF_00382">
    <property type="entry name" value="Ribosomal_bL20"/>
    <property type="match status" value="1"/>
</dbReference>
<keyword evidence="4 7" id="KW-0689">Ribosomal protein</keyword>
<dbReference type="InterPro" id="IPR035566">
    <property type="entry name" value="Ribosomal_protein_bL20_C"/>
</dbReference>
<dbReference type="PANTHER" id="PTHR10986">
    <property type="entry name" value="39S RIBOSOMAL PROTEIN L20"/>
    <property type="match status" value="1"/>
</dbReference>
<evidence type="ECO:0000256" key="1">
    <source>
        <dbReference type="ARBA" id="ARBA00007698"/>
    </source>
</evidence>
<dbReference type="GO" id="GO:0006412">
    <property type="term" value="P:translation"/>
    <property type="evidence" value="ECO:0007669"/>
    <property type="project" value="InterPro"/>
</dbReference>
<evidence type="ECO:0000256" key="5">
    <source>
        <dbReference type="ARBA" id="ARBA00023274"/>
    </source>
</evidence>
<dbReference type="Pfam" id="PF00453">
    <property type="entry name" value="Ribosomal_L20"/>
    <property type="match status" value="1"/>
</dbReference>
<accession>A0A0A2WIY9</accession>
<dbReference type="GO" id="GO:0019843">
    <property type="term" value="F:rRNA binding"/>
    <property type="evidence" value="ECO:0007669"/>
    <property type="project" value="UniProtKB-KW"/>
</dbReference>
<dbReference type="InterPro" id="IPR005813">
    <property type="entry name" value="Ribosomal_bL20"/>
</dbReference>
<evidence type="ECO:0000313" key="8">
    <source>
        <dbReference type="EMBL" id="KGQ13099.1"/>
    </source>
</evidence>
<keyword evidence="5 7" id="KW-0687">Ribonucleoprotein</keyword>
<comment type="caution">
    <text evidence="8">The sequence shown here is derived from an EMBL/GenBank/DDBJ whole genome shotgun (WGS) entry which is preliminary data.</text>
</comment>
<dbReference type="EMBL" id="ANFO01000058">
    <property type="protein sequence ID" value="KGQ13099.1"/>
    <property type="molecule type" value="Genomic_DNA"/>
</dbReference>
<dbReference type="GO" id="GO:0003735">
    <property type="term" value="F:structural constituent of ribosome"/>
    <property type="evidence" value="ECO:0007669"/>
    <property type="project" value="InterPro"/>
</dbReference>
<evidence type="ECO:0000256" key="4">
    <source>
        <dbReference type="ARBA" id="ARBA00022980"/>
    </source>
</evidence>
<proteinExistence type="inferred from homology"/>
<dbReference type="Gene3D" id="1.10.1900.20">
    <property type="entry name" value="Ribosomal protein L20"/>
    <property type="match status" value="1"/>
</dbReference>
<dbReference type="SUPFAM" id="SSF74731">
    <property type="entry name" value="Ribosomal protein L20"/>
    <property type="match status" value="1"/>
</dbReference>
<evidence type="ECO:0000256" key="6">
    <source>
        <dbReference type="ARBA" id="ARBA00035295"/>
    </source>
</evidence>
<keyword evidence="3" id="KW-0694">RNA-binding</keyword>
<reference evidence="8 9" key="1">
    <citation type="submission" date="2012-10" db="EMBL/GenBank/DDBJ databases">
        <title>Genome sequencing and analysis of entomopathogenic fungi Beauveria bassiana D1-5.</title>
        <authorList>
            <person name="Li Q."/>
            <person name="Wang L."/>
            <person name="Zhang Z."/>
            <person name="Wang Q."/>
            <person name="Ren J."/>
            <person name="Wang M."/>
            <person name="Xu W."/>
            <person name="Wang J."/>
            <person name="Lu Y."/>
            <person name="Du Q."/>
            <person name="Sun Z."/>
        </authorList>
    </citation>
    <scope>NUCLEOTIDE SEQUENCE [LARGE SCALE GENOMIC DNA]</scope>
    <source>
        <strain evidence="8 9">D1-5</strain>
    </source>
</reference>
<evidence type="ECO:0000256" key="3">
    <source>
        <dbReference type="ARBA" id="ARBA00022884"/>
    </source>
</evidence>
<dbReference type="AlphaFoldDB" id="A0A0A2WIY9"/>
<comment type="similarity">
    <text evidence="1 7">Belongs to the bacterial ribosomal protein bL20 family.</text>
</comment>
<dbReference type="GO" id="GO:1990904">
    <property type="term" value="C:ribonucleoprotein complex"/>
    <property type="evidence" value="ECO:0007669"/>
    <property type="project" value="UniProtKB-KW"/>
</dbReference>
<dbReference type="Proteomes" id="UP000030106">
    <property type="component" value="Unassembled WGS sequence"/>
</dbReference>
<evidence type="ECO:0000256" key="7">
    <source>
        <dbReference type="RuleBase" id="RU000561"/>
    </source>
</evidence>
<dbReference type="HOGENOM" id="CLU_123265_0_1_1"/>
<gene>
    <name evidence="8" type="ORF">BBAD15_g1138</name>
</gene>
<evidence type="ECO:0000256" key="2">
    <source>
        <dbReference type="ARBA" id="ARBA00022730"/>
    </source>
</evidence>
<dbReference type="InterPro" id="IPR037229">
    <property type="entry name" value="Ribosomal_bL35_sf"/>
</dbReference>
<organism evidence="8 9">
    <name type="scientific">Beauveria bassiana D1-5</name>
    <dbReference type="NCBI Taxonomy" id="1245745"/>
    <lineage>
        <taxon>Eukaryota</taxon>
        <taxon>Fungi</taxon>
        <taxon>Dikarya</taxon>
        <taxon>Ascomycota</taxon>
        <taxon>Pezizomycotina</taxon>
        <taxon>Sordariomycetes</taxon>
        <taxon>Hypocreomycetidae</taxon>
        <taxon>Hypocreales</taxon>
        <taxon>Cordycipitaceae</taxon>
        <taxon>Beauveria</taxon>
    </lineage>
</organism>
<dbReference type="PRINTS" id="PR00062">
    <property type="entry name" value="RIBOSOMALL20"/>
</dbReference>
<dbReference type="NCBIfam" id="TIGR01032">
    <property type="entry name" value="rplT_bact"/>
    <property type="match status" value="1"/>
</dbReference>
<dbReference type="PROSITE" id="PS00937">
    <property type="entry name" value="RIBOSOMAL_L20"/>
    <property type="match status" value="1"/>
</dbReference>
<keyword evidence="2" id="KW-0699">rRNA-binding</keyword>
<evidence type="ECO:0000313" key="9">
    <source>
        <dbReference type="Proteomes" id="UP000030106"/>
    </source>
</evidence>
<dbReference type="CDD" id="cd07026">
    <property type="entry name" value="Ribosomal_L20"/>
    <property type="match status" value="1"/>
</dbReference>
<dbReference type="Gene3D" id="1.20.5.1450">
    <property type="match status" value="1"/>
</dbReference>
<dbReference type="STRING" id="1245745.A0A0A2WIY9"/>